<sequence length="200" mass="22610">MALLQPLAKGAHAQHLKLPTHILRASQELGPSAAGIATRKPLADLDASCCFICDLKHESIESCMVHMQKKHGFFIPDVEYLKDPKGLLMRVGLKVNVFFLSKGISLACTVMIDAHPFQSLESVRKHMIAMGHCKLRYGDGGDDEDSDLEDFYDYSSRLLMLLSKFMYPVQPYNTCRESQISLEKSYVDEDGKSSWWYQMT</sequence>
<dbReference type="GO" id="GO:0042273">
    <property type="term" value="P:ribosomal large subunit biogenesis"/>
    <property type="evidence" value="ECO:0007669"/>
    <property type="project" value="TreeGrafter"/>
</dbReference>
<organism evidence="2 3">
    <name type="scientific">Musa balbisiana</name>
    <name type="common">Banana</name>
    <dbReference type="NCBI Taxonomy" id="52838"/>
    <lineage>
        <taxon>Eukaryota</taxon>
        <taxon>Viridiplantae</taxon>
        <taxon>Streptophyta</taxon>
        <taxon>Embryophyta</taxon>
        <taxon>Tracheophyta</taxon>
        <taxon>Spermatophyta</taxon>
        <taxon>Magnoliopsida</taxon>
        <taxon>Liliopsida</taxon>
        <taxon>Zingiberales</taxon>
        <taxon>Musaceae</taxon>
        <taxon>Musa</taxon>
    </lineage>
</organism>
<dbReference type="InterPro" id="IPR041661">
    <property type="entry name" value="ZN622/Rei1/Reh1_Znf-C2H2"/>
</dbReference>
<dbReference type="AlphaFoldDB" id="A0A4S8IXS9"/>
<dbReference type="InterPro" id="IPR036236">
    <property type="entry name" value="Znf_C2H2_sf"/>
</dbReference>
<dbReference type="GO" id="GO:0030687">
    <property type="term" value="C:preribosome, large subunit precursor"/>
    <property type="evidence" value="ECO:0007669"/>
    <property type="project" value="TreeGrafter"/>
</dbReference>
<accession>A0A4S8IXS9</accession>
<reference evidence="2 3" key="1">
    <citation type="journal article" date="2019" name="Nat. Plants">
        <title>Genome sequencing of Musa balbisiana reveals subgenome evolution and function divergence in polyploid bananas.</title>
        <authorList>
            <person name="Yao X."/>
        </authorList>
    </citation>
    <scope>NUCLEOTIDE SEQUENCE [LARGE SCALE GENOMIC DNA]</scope>
    <source>
        <strain evidence="3">cv. DH-PKW</strain>
        <tissue evidence="2">Leaves</tissue>
    </source>
</reference>
<dbReference type="PANTHER" id="PTHR13182:SF8">
    <property type="entry name" value="CYTOPLASMIC 60S SUBUNIT BIOGENESIS FACTOR ZNF622"/>
    <property type="match status" value="1"/>
</dbReference>
<feature type="domain" description="ZN622/Rei1/Reh1 zinc finger C2H2-type" evidence="1">
    <location>
        <begin position="50"/>
        <end position="156"/>
    </location>
</feature>
<dbReference type="Pfam" id="PF12756">
    <property type="entry name" value="zf-C2H2_2"/>
    <property type="match status" value="1"/>
</dbReference>
<evidence type="ECO:0000259" key="1">
    <source>
        <dbReference type="Pfam" id="PF12756"/>
    </source>
</evidence>
<dbReference type="EMBL" id="PYDT01000008">
    <property type="protein sequence ID" value="THU52742.1"/>
    <property type="molecule type" value="Genomic_DNA"/>
</dbReference>
<evidence type="ECO:0000313" key="2">
    <source>
        <dbReference type="EMBL" id="THU52742.1"/>
    </source>
</evidence>
<dbReference type="Proteomes" id="UP000317650">
    <property type="component" value="Chromosome 10"/>
</dbReference>
<proteinExistence type="predicted"/>
<keyword evidence="3" id="KW-1185">Reference proteome</keyword>
<dbReference type="InterPro" id="IPR040025">
    <property type="entry name" value="Znf622/Rei1/Reh1"/>
</dbReference>
<dbReference type="PANTHER" id="PTHR13182">
    <property type="entry name" value="ZINC FINGER PROTEIN 622"/>
    <property type="match status" value="1"/>
</dbReference>
<evidence type="ECO:0000313" key="3">
    <source>
        <dbReference type="Proteomes" id="UP000317650"/>
    </source>
</evidence>
<dbReference type="SUPFAM" id="SSF57667">
    <property type="entry name" value="beta-beta-alpha zinc fingers"/>
    <property type="match status" value="1"/>
</dbReference>
<protein>
    <recommendedName>
        <fullName evidence="1">ZN622/Rei1/Reh1 zinc finger C2H2-type domain-containing protein</fullName>
    </recommendedName>
</protein>
<gene>
    <name evidence="2" type="ORF">C4D60_Mb10t07130</name>
</gene>
<comment type="caution">
    <text evidence="2">The sequence shown here is derived from an EMBL/GenBank/DDBJ whole genome shotgun (WGS) entry which is preliminary data.</text>
</comment>
<dbReference type="STRING" id="52838.A0A4S8IXS9"/>
<name>A0A4S8IXS9_MUSBA</name>